<dbReference type="Proteomes" id="UP000195141">
    <property type="component" value="Chromosome"/>
</dbReference>
<organism evidence="1 2">
    <name type="scientific">Candidatus Enterococcus clewellii</name>
    <dbReference type="NCBI Taxonomy" id="1834193"/>
    <lineage>
        <taxon>Bacteria</taxon>
        <taxon>Bacillati</taxon>
        <taxon>Bacillota</taxon>
        <taxon>Bacilli</taxon>
        <taxon>Lactobacillales</taxon>
        <taxon>Enterococcaceae</taxon>
        <taxon>Enterococcus</taxon>
    </lineage>
</organism>
<reference evidence="1" key="2">
    <citation type="submission" date="2024-03" db="EMBL/GenBank/DDBJ databases">
        <title>The Genome Sequence of Enterococcus sp. DIV0242b.</title>
        <authorList>
            <consortium name="The Broad Institute Genomics Platform"/>
            <consortium name="The Broad Institute Microbial Omics Core"/>
            <consortium name="The Broad Institute Genomic Center for Infectious Diseases"/>
            <person name="Earl A."/>
            <person name="Manson A."/>
            <person name="Gilmore M."/>
            <person name="Schwartman J."/>
            <person name="Shea T."/>
            <person name="Abouelleil A."/>
            <person name="Cao P."/>
            <person name="Chapman S."/>
            <person name="Cusick C."/>
            <person name="Young S."/>
            <person name="Neafsey D."/>
            <person name="Nusbaum C."/>
            <person name="Birren B."/>
        </authorList>
    </citation>
    <scope>NUCLEOTIDE SEQUENCE</scope>
    <source>
        <strain evidence="1">9E7_DIV0242</strain>
    </source>
</reference>
<keyword evidence="2" id="KW-1185">Reference proteome</keyword>
<sequence>MRGIMEIKLNVLIEEDRTTIQFGNESGTIEIIKKENEEIVTKQPAVCFLLKQRAIVDIIRTNEKLLVDKEDFDEVIAVTPSWEIELPYLEQFLIVEARKNGLPLEGSLDEVKVPGNRKKTVAAYGAQLLQVLQVFGYKLKPIIQPEVAKESKSKSTKARHRWSKAISEIEFFIDTRESKATVLWQKRNEMLLKAGAQMMPSAPLNKDGSLGFAAKMGEKIRADHAGQIKEFKTTEDVILKSVNEVGLFLYFGGTNSWLEMVDKEGKTINEWTVID</sequence>
<reference evidence="1" key="1">
    <citation type="submission" date="2017-05" db="EMBL/GenBank/DDBJ databases">
        <authorList>
            <consortium name="The Broad Institute Genomics Platform"/>
            <consortium name="The Broad Institute Genomic Center for Infectious Diseases"/>
            <person name="Earl A."/>
            <person name="Manson A."/>
            <person name="Schwartman J."/>
            <person name="Gilmore M."/>
            <person name="Abouelleil A."/>
            <person name="Cao P."/>
            <person name="Chapman S."/>
            <person name="Cusick C."/>
            <person name="Shea T."/>
            <person name="Young S."/>
            <person name="Neafsey D."/>
            <person name="Nusbaum C."/>
            <person name="Birren B."/>
        </authorList>
    </citation>
    <scope>NUCLEOTIDE SEQUENCE</scope>
    <source>
        <strain evidence="1">9E7_DIV0242</strain>
    </source>
</reference>
<evidence type="ECO:0000313" key="1">
    <source>
        <dbReference type="EMBL" id="WYJ91700.1"/>
    </source>
</evidence>
<evidence type="ECO:0000313" key="2">
    <source>
        <dbReference type="Proteomes" id="UP000195141"/>
    </source>
</evidence>
<gene>
    <name evidence="1" type="ORF">A5888_003468</name>
</gene>
<dbReference type="AlphaFoldDB" id="A0AAQ3VY69"/>
<proteinExistence type="predicted"/>
<dbReference type="EMBL" id="CP147247">
    <property type="protein sequence ID" value="WYJ91700.1"/>
    <property type="molecule type" value="Genomic_DNA"/>
</dbReference>
<accession>A0AAQ3VY69</accession>
<protein>
    <submittedName>
        <fullName evidence="1">Uncharacterized protein</fullName>
    </submittedName>
</protein>
<name>A0AAQ3VY69_9ENTE</name>